<dbReference type="PANTHER" id="PTHR34148:SF1">
    <property type="entry name" value="ADENOSYLCOBINAMIDE-GDP RIBAZOLETRANSFERASE"/>
    <property type="match status" value="1"/>
</dbReference>
<keyword evidence="10 19" id="KW-0812">Transmembrane</keyword>
<dbReference type="InterPro" id="IPR003805">
    <property type="entry name" value="CobS"/>
</dbReference>
<evidence type="ECO:0000256" key="5">
    <source>
        <dbReference type="ARBA" id="ARBA00013200"/>
    </source>
</evidence>
<keyword evidence="8 19" id="KW-0169">Cobalamin biosynthesis</keyword>
<keyword evidence="7 19" id="KW-1003">Cell membrane</keyword>
<comment type="subcellular location">
    <subcellularLocation>
        <location evidence="2 19">Cell membrane</location>
        <topology evidence="2 19">Multi-pass membrane protein</topology>
    </subcellularLocation>
</comment>
<reference evidence="20 21" key="1">
    <citation type="submission" date="2021-05" db="EMBL/GenBank/DDBJ databases">
        <title>A novel Methanospirillum isolate from a pyrite-forming mixed culture.</title>
        <authorList>
            <person name="Bunk B."/>
            <person name="Sproer C."/>
            <person name="Spring S."/>
            <person name="Pester M."/>
        </authorList>
    </citation>
    <scope>NUCLEOTIDE SEQUENCE [LARGE SCALE GENOMIC DNA]</scope>
    <source>
        <strain evidence="20 21">J.3.6.1-F.2.7.3</strain>
    </source>
</reference>
<evidence type="ECO:0000256" key="6">
    <source>
        <dbReference type="ARBA" id="ARBA00015850"/>
    </source>
</evidence>
<dbReference type="PANTHER" id="PTHR34148">
    <property type="entry name" value="ADENOSYLCOBINAMIDE-GDP RIBAZOLETRANSFERASE"/>
    <property type="match status" value="1"/>
</dbReference>
<dbReference type="RefSeq" id="WP_214420853.1">
    <property type="nucleotide sequence ID" value="NZ_CP075546.1"/>
</dbReference>
<protein>
    <recommendedName>
        <fullName evidence="6 19">Adenosylcobinamide-GDP ribazoletransferase</fullName>
        <ecNumber evidence="5 19">2.7.8.26</ecNumber>
    </recommendedName>
    <alternativeName>
        <fullName evidence="16 19">Cobalamin synthase</fullName>
    </alternativeName>
    <alternativeName>
        <fullName evidence="15 19">Cobalamin-5'-phosphate synthase</fullName>
    </alternativeName>
</protein>
<keyword evidence="13 19" id="KW-0472">Membrane</keyword>
<evidence type="ECO:0000256" key="15">
    <source>
        <dbReference type="ARBA" id="ARBA00032605"/>
    </source>
</evidence>
<dbReference type="GO" id="GO:0005886">
    <property type="term" value="C:plasma membrane"/>
    <property type="evidence" value="ECO:0007669"/>
    <property type="project" value="UniProtKB-SubCell"/>
</dbReference>
<organism evidence="20 21">
    <name type="scientific">Methanospirillum purgamenti</name>
    <dbReference type="NCBI Taxonomy" id="2834276"/>
    <lineage>
        <taxon>Archaea</taxon>
        <taxon>Methanobacteriati</taxon>
        <taxon>Methanobacteriota</taxon>
        <taxon>Stenosarchaea group</taxon>
        <taxon>Methanomicrobia</taxon>
        <taxon>Methanomicrobiales</taxon>
        <taxon>Methanospirillaceae</taxon>
        <taxon>Methanospirillum</taxon>
    </lineage>
</organism>
<dbReference type="GO" id="GO:0009236">
    <property type="term" value="P:cobalamin biosynthetic process"/>
    <property type="evidence" value="ECO:0007669"/>
    <property type="project" value="UniProtKB-UniRule"/>
</dbReference>
<dbReference type="Proteomes" id="UP000680656">
    <property type="component" value="Chromosome"/>
</dbReference>
<evidence type="ECO:0000256" key="9">
    <source>
        <dbReference type="ARBA" id="ARBA00022679"/>
    </source>
</evidence>
<keyword evidence="9 19" id="KW-0808">Transferase</keyword>
<sequence>MIHAILALLQFTTILPLGKIVPFEAFARNTWLYPLAGYVIGGFGGFLLIFIPAPSFVGAVLAIGLVLFMSGANHLDGLLDFGDGLMAHGSQQKRIHALTDRQIGSGALTLGMMVILLSVVSLGSVQTGVIAASVLIIAETGGKWSMAFLTVFGKPFHDGLHATLHSYSKTWFVIPATLLLVPAFLLPIPLFVKIYGGIILIITPLCTRFLAYKLFGGVNGDVTGATGEITRCALLTICACSLATMNV</sequence>
<dbReference type="HAMAP" id="MF_00719">
    <property type="entry name" value="CobS"/>
    <property type="match status" value="1"/>
</dbReference>
<feature type="transmembrane region" description="Helical" evidence="19">
    <location>
        <begin position="170"/>
        <end position="188"/>
    </location>
</feature>
<evidence type="ECO:0000256" key="3">
    <source>
        <dbReference type="ARBA" id="ARBA00004663"/>
    </source>
</evidence>
<evidence type="ECO:0000256" key="13">
    <source>
        <dbReference type="ARBA" id="ARBA00023136"/>
    </source>
</evidence>
<comment type="cofactor">
    <cofactor evidence="1 19">
        <name>Mg(2+)</name>
        <dbReference type="ChEBI" id="CHEBI:18420"/>
    </cofactor>
</comment>
<evidence type="ECO:0000256" key="19">
    <source>
        <dbReference type="HAMAP-Rule" id="MF_00719"/>
    </source>
</evidence>
<proteinExistence type="inferred from homology"/>
<dbReference type="AlphaFoldDB" id="A0A8E7EKT4"/>
<evidence type="ECO:0000256" key="4">
    <source>
        <dbReference type="ARBA" id="ARBA00010561"/>
    </source>
</evidence>
<evidence type="ECO:0000256" key="18">
    <source>
        <dbReference type="ARBA" id="ARBA00049504"/>
    </source>
</evidence>
<evidence type="ECO:0000313" key="20">
    <source>
        <dbReference type="EMBL" id="QVV90076.1"/>
    </source>
</evidence>
<keyword evidence="12 19" id="KW-1133">Transmembrane helix</keyword>
<dbReference type="Pfam" id="PF02654">
    <property type="entry name" value="CobS"/>
    <property type="match status" value="1"/>
</dbReference>
<evidence type="ECO:0000256" key="7">
    <source>
        <dbReference type="ARBA" id="ARBA00022475"/>
    </source>
</evidence>
<evidence type="ECO:0000256" key="10">
    <source>
        <dbReference type="ARBA" id="ARBA00022692"/>
    </source>
</evidence>
<evidence type="ECO:0000256" key="16">
    <source>
        <dbReference type="ARBA" id="ARBA00032853"/>
    </source>
</evidence>
<feature type="transmembrane region" description="Helical" evidence="19">
    <location>
        <begin position="103"/>
        <end position="123"/>
    </location>
</feature>
<evidence type="ECO:0000256" key="8">
    <source>
        <dbReference type="ARBA" id="ARBA00022573"/>
    </source>
</evidence>
<comment type="similarity">
    <text evidence="4 19">Belongs to the CobS family.</text>
</comment>
<comment type="catalytic activity">
    <reaction evidence="17 19">
        <text>alpha-ribazole + adenosylcob(III)inamide-GDP = adenosylcob(III)alamin + GMP + H(+)</text>
        <dbReference type="Rhea" id="RHEA:16049"/>
        <dbReference type="ChEBI" id="CHEBI:10329"/>
        <dbReference type="ChEBI" id="CHEBI:15378"/>
        <dbReference type="ChEBI" id="CHEBI:18408"/>
        <dbReference type="ChEBI" id="CHEBI:58115"/>
        <dbReference type="ChEBI" id="CHEBI:60487"/>
        <dbReference type="EC" id="2.7.8.26"/>
    </reaction>
</comment>
<feature type="transmembrane region" description="Helical" evidence="19">
    <location>
        <begin position="129"/>
        <end position="149"/>
    </location>
</feature>
<evidence type="ECO:0000256" key="14">
    <source>
        <dbReference type="ARBA" id="ARBA00025228"/>
    </source>
</evidence>
<dbReference type="UniPathway" id="UPA00148">
    <property type="reaction ID" value="UER00238"/>
</dbReference>
<evidence type="ECO:0000256" key="17">
    <source>
        <dbReference type="ARBA" id="ARBA00048623"/>
    </source>
</evidence>
<evidence type="ECO:0000256" key="11">
    <source>
        <dbReference type="ARBA" id="ARBA00022842"/>
    </source>
</evidence>
<dbReference type="EC" id="2.7.8.26" evidence="5 19"/>
<feature type="transmembrane region" description="Helical" evidence="19">
    <location>
        <begin position="43"/>
        <end position="68"/>
    </location>
</feature>
<evidence type="ECO:0000313" key="21">
    <source>
        <dbReference type="Proteomes" id="UP000680656"/>
    </source>
</evidence>
<comment type="pathway">
    <text evidence="3 19">Cofactor biosynthesis; adenosylcobalamin biosynthesis; adenosylcobalamin from cob(II)yrinate a,c-diamide: step 7/7.</text>
</comment>
<evidence type="ECO:0000256" key="2">
    <source>
        <dbReference type="ARBA" id="ARBA00004651"/>
    </source>
</evidence>
<dbReference type="KEGG" id="mrtj:KHC33_06165"/>
<dbReference type="GeneID" id="65096751"/>
<dbReference type="GO" id="GO:0008818">
    <property type="term" value="F:cobalamin 5'-phosphate synthase activity"/>
    <property type="evidence" value="ECO:0007669"/>
    <property type="project" value="UniProtKB-UniRule"/>
</dbReference>
<keyword evidence="21" id="KW-1185">Reference proteome</keyword>
<dbReference type="GO" id="GO:0051073">
    <property type="term" value="F:adenosylcobinamide-GDP ribazoletransferase activity"/>
    <property type="evidence" value="ECO:0007669"/>
    <property type="project" value="UniProtKB-UniRule"/>
</dbReference>
<dbReference type="NCBIfam" id="TIGR00317">
    <property type="entry name" value="cobS"/>
    <property type="match status" value="1"/>
</dbReference>
<accession>A0A8E7EKT4</accession>
<evidence type="ECO:0000256" key="12">
    <source>
        <dbReference type="ARBA" id="ARBA00022989"/>
    </source>
</evidence>
<comment type="function">
    <text evidence="14 19">Joins adenosylcobinamide-GDP and alpha-ribazole to generate adenosylcobalamin (Ado-cobalamin). Also synthesizes adenosylcobalamin 5'-phosphate from adenosylcobinamide-GDP and alpha-ribazole 5'-phosphate.</text>
</comment>
<dbReference type="EMBL" id="CP075546">
    <property type="protein sequence ID" value="QVV90076.1"/>
    <property type="molecule type" value="Genomic_DNA"/>
</dbReference>
<evidence type="ECO:0000256" key="1">
    <source>
        <dbReference type="ARBA" id="ARBA00001946"/>
    </source>
</evidence>
<name>A0A8E7EKT4_9EURY</name>
<comment type="catalytic activity">
    <reaction evidence="18 19">
        <text>alpha-ribazole 5'-phosphate + adenosylcob(III)inamide-GDP = adenosylcob(III)alamin 5'-phosphate + GMP + H(+)</text>
        <dbReference type="Rhea" id="RHEA:23560"/>
        <dbReference type="ChEBI" id="CHEBI:15378"/>
        <dbReference type="ChEBI" id="CHEBI:57918"/>
        <dbReference type="ChEBI" id="CHEBI:58115"/>
        <dbReference type="ChEBI" id="CHEBI:60487"/>
        <dbReference type="ChEBI" id="CHEBI:60493"/>
        <dbReference type="EC" id="2.7.8.26"/>
    </reaction>
</comment>
<keyword evidence="11 19" id="KW-0460">Magnesium</keyword>
<gene>
    <name evidence="19 20" type="primary">cobS</name>
    <name evidence="20" type="ORF">KHC33_06165</name>
</gene>